<keyword evidence="5" id="KW-0967">Endosome</keyword>
<dbReference type="PROSITE" id="PS50294">
    <property type="entry name" value="WD_REPEATS_REGION"/>
    <property type="match status" value="3"/>
</dbReference>
<evidence type="ECO:0000313" key="12">
    <source>
        <dbReference type="RefSeq" id="XP_013784774.1"/>
    </source>
</evidence>
<evidence type="ECO:0000256" key="1">
    <source>
        <dbReference type="ARBA" id="ARBA00004412"/>
    </source>
</evidence>
<dbReference type="InterPro" id="IPR011011">
    <property type="entry name" value="Znf_FYVE_PHD"/>
</dbReference>
<keyword evidence="4" id="KW-0677">Repeat</keyword>
<evidence type="ECO:0000256" key="7">
    <source>
        <dbReference type="ARBA" id="ARBA00022833"/>
    </source>
</evidence>
<feature type="repeat" description="WD" evidence="9">
    <location>
        <begin position="27"/>
        <end position="58"/>
    </location>
</feature>
<dbReference type="Proteomes" id="UP000694941">
    <property type="component" value="Unplaced"/>
</dbReference>
<dbReference type="PANTHER" id="PTHR46189">
    <property type="entry name" value="LD41958P"/>
    <property type="match status" value="1"/>
</dbReference>
<keyword evidence="6 8" id="KW-0863">Zinc-finger</keyword>
<dbReference type="InterPro" id="IPR042234">
    <property type="entry name" value="WDFY1/WDFY2"/>
</dbReference>
<dbReference type="PROSITE" id="PS50082">
    <property type="entry name" value="WD_REPEATS_2"/>
    <property type="match status" value="3"/>
</dbReference>
<gene>
    <name evidence="12" type="primary">LOC106468872</name>
</gene>
<accession>A0ABM1BM46</accession>
<keyword evidence="3" id="KW-0479">Metal-binding</keyword>
<feature type="repeat" description="WD" evidence="9">
    <location>
        <begin position="202"/>
        <end position="235"/>
    </location>
</feature>
<sequence>MAAEIKPVGGALGNLGNSRKPQLLNKLEGHQDTVNMAVIIPGEDGVISISDDKTVRIWLKRDTGQYWPSICHYMPSAATCMDYNSETKRLFVGMENGSISEFQVAEDYNRMAHQRNYLAHQAHVTGVVFSLITEWVLSVGRDKYFQWHCSESGRRFGGFHCNAWCTALQFDMQSKHAFIGDYSGQITMLKIESSGYKPVTTLKGHSGSICCLSWDAERQLLFSGSFDQSIVVWDIGGKQGTAYELQGHHNKVTALCYAGMSKQLISGSEDSILVFWHMEVGRQETPEWAESDCCQRCTRPFFWNVKAMIDQKTIGIRQHHCRRCGKAVCDACSTNQSSIPTMGYEFDVRVCDECHSVITDDDRIPMATFHDARHCIVDMDLDETRFHLLTVGSDRIMKLWDVSSLLN</sequence>
<dbReference type="SMART" id="SM00064">
    <property type="entry name" value="FYVE"/>
    <property type="match status" value="1"/>
</dbReference>
<keyword evidence="7" id="KW-0862">Zinc</keyword>
<dbReference type="CDD" id="cd15718">
    <property type="entry name" value="FYVE_WDFY1_like"/>
    <property type="match status" value="1"/>
</dbReference>
<organism evidence="11 12">
    <name type="scientific">Limulus polyphemus</name>
    <name type="common">Atlantic horseshoe crab</name>
    <dbReference type="NCBI Taxonomy" id="6850"/>
    <lineage>
        <taxon>Eukaryota</taxon>
        <taxon>Metazoa</taxon>
        <taxon>Ecdysozoa</taxon>
        <taxon>Arthropoda</taxon>
        <taxon>Chelicerata</taxon>
        <taxon>Merostomata</taxon>
        <taxon>Xiphosura</taxon>
        <taxon>Limulidae</taxon>
        <taxon>Limulus</taxon>
    </lineage>
</organism>
<dbReference type="InterPro" id="IPR013083">
    <property type="entry name" value="Znf_RING/FYVE/PHD"/>
</dbReference>
<dbReference type="Pfam" id="PF01363">
    <property type="entry name" value="FYVE"/>
    <property type="match status" value="1"/>
</dbReference>
<dbReference type="InterPro" id="IPR001680">
    <property type="entry name" value="WD40_rpt"/>
</dbReference>
<dbReference type="InterPro" id="IPR000306">
    <property type="entry name" value="Znf_FYVE"/>
</dbReference>
<dbReference type="SUPFAM" id="SSF50978">
    <property type="entry name" value="WD40 repeat-like"/>
    <property type="match status" value="1"/>
</dbReference>
<feature type="domain" description="FYVE-type" evidence="10">
    <location>
        <begin position="288"/>
        <end position="359"/>
    </location>
</feature>
<dbReference type="PROSITE" id="PS00678">
    <property type="entry name" value="WD_REPEATS_1"/>
    <property type="match status" value="2"/>
</dbReference>
<dbReference type="InterPro" id="IPR015943">
    <property type="entry name" value="WD40/YVTN_repeat-like_dom_sf"/>
</dbReference>
<evidence type="ECO:0000256" key="8">
    <source>
        <dbReference type="PROSITE-ProRule" id="PRU00091"/>
    </source>
</evidence>
<protein>
    <submittedName>
        <fullName evidence="12">WD repeat and FYVE domain-containing protein 2-like isoform X1</fullName>
    </submittedName>
</protein>
<feature type="repeat" description="WD" evidence="9">
    <location>
        <begin position="245"/>
        <end position="286"/>
    </location>
</feature>
<keyword evidence="2 9" id="KW-0853">WD repeat</keyword>
<dbReference type="Pfam" id="PF00400">
    <property type="entry name" value="WD40"/>
    <property type="match status" value="3"/>
</dbReference>
<dbReference type="InterPro" id="IPR019775">
    <property type="entry name" value="WD40_repeat_CS"/>
</dbReference>
<dbReference type="RefSeq" id="XP_013784774.1">
    <property type="nucleotide sequence ID" value="XM_013929320.2"/>
</dbReference>
<name>A0ABM1BM46_LIMPO</name>
<dbReference type="SUPFAM" id="SSF57903">
    <property type="entry name" value="FYVE/PHD zinc finger"/>
    <property type="match status" value="1"/>
</dbReference>
<evidence type="ECO:0000256" key="6">
    <source>
        <dbReference type="ARBA" id="ARBA00022771"/>
    </source>
</evidence>
<proteinExistence type="predicted"/>
<evidence type="ECO:0000256" key="9">
    <source>
        <dbReference type="PROSITE-ProRule" id="PRU00221"/>
    </source>
</evidence>
<evidence type="ECO:0000256" key="3">
    <source>
        <dbReference type="ARBA" id="ARBA00022723"/>
    </source>
</evidence>
<dbReference type="GeneID" id="106468872"/>
<dbReference type="Gene3D" id="3.30.40.10">
    <property type="entry name" value="Zinc/RING finger domain, C3HC4 (zinc finger)"/>
    <property type="match status" value="1"/>
</dbReference>
<dbReference type="SMART" id="SM00320">
    <property type="entry name" value="WD40"/>
    <property type="match status" value="5"/>
</dbReference>
<dbReference type="Gene3D" id="2.130.10.10">
    <property type="entry name" value="YVTN repeat-like/Quinoprotein amine dehydrogenase"/>
    <property type="match status" value="2"/>
</dbReference>
<evidence type="ECO:0000259" key="10">
    <source>
        <dbReference type="PROSITE" id="PS50178"/>
    </source>
</evidence>
<dbReference type="PRINTS" id="PR00320">
    <property type="entry name" value="GPROTEINBRPT"/>
</dbReference>
<evidence type="ECO:0000256" key="5">
    <source>
        <dbReference type="ARBA" id="ARBA00022753"/>
    </source>
</evidence>
<dbReference type="PROSITE" id="PS50178">
    <property type="entry name" value="ZF_FYVE"/>
    <property type="match status" value="1"/>
</dbReference>
<dbReference type="InterPro" id="IPR017455">
    <property type="entry name" value="Znf_FYVE-rel"/>
</dbReference>
<comment type="subcellular location">
    <subcellularLocation>
        <location evidence="1">Early endosome</location>
    </subcellularLocation>
</comment>
<reference evidence="12" key="1">
    <citation type="submission" date="2025-08" db="UniProtKB">
        <authorList>
            <consortium name="RefSeq"/>
        </authorList>
    </citation>
    <scope>IDENTIFICATION</scope>
    <source>
        <tissue evidence="12">Muscle</tissue>
    </source>
</reference>
<evidence type="ECO:0000256" key="2">
    <source>
        <dbReference type="ARBA" id="ARBA00022574"/>
    </source>
</evidence>
<evidence type="ECO:0000313" key="11">
    <source>
        <dbReference type="Proteomes" id="UP000694941"/>
    </source>
</evidence>
<keyword evidence="11" id="KW-1185">Reference proteome</keyword>
<dbReference type="InterPro" id="IPR036322">
    <property type="entry name" value="WD40_repeat_dom_sf"/>
</dbReference>
<dbReference type="PANTHER" id="PTHR46189:SF1">
    <property type="entry name" value="LD41958P"/>
    <property type="match status" value="1"/>
</dbReference>
<evidence type="ECO:0000256" key="4">
    <source>
        <dbReference type="ARBA" id="ARBA00022737"/>
    </source>
</evidence>
<dbReference type="InterPro" id="IPR020472">
    <property type="entry name" value="WD40_PAC1"/>
</dbReference>